<feature type="domain" description="DUF3669" evidence="1">
    <location>
        <begin position="304"/>
        <end position="368"/>
    </location>
</feature>
<dbReference type="AlphaFoldDB" id="S3BZ92"/>
<proteinExistence type="predicted"/>
<dbReference type="PANTHER" id="PTHR40780">
    <property type="entry name" value="DUF3669 DOMAIN-CONTAINING PROTEIN"/>
    <property type="match status" value="1"/>
</dbReference>
<dbReference type="InterPro" id="IPR022137">
    <property type="entry name" value="Znf_prot_DUF3669"/>
</dbReference>
<reference evidence="2 3" key="1">
    <citation type="journal article" date="2013" name="BMC Genomics">
        <title>The genome and transcriptome of the pine saprophyte Ophiostoma piceae, and a comparison with the bark beetle-associated pine pathogen Grosmannia clavigera.</title>
        <authorList>
            <person name="Haridas S."/>
            <person name="Wang Y."/>
            <person name="Lim L."/>
            <person name="Massoumi Alamouti S."/>
            <person name="Jackman S."/>
            <person name="Docking R."/>
            <person name="Robertson G."/>
            <person name="Birol I."/>
            <person name="Bohlmann J."/>
            <person name="Breuil C."/>
        </authorList>
    </citation>
    <scope>NUCLEOTIDE SEQUENCE [LARGE SCALE GENOMIC DNA]</scope>
    <source>
        <strain evidence="2 3">UAMH 11346</strain>
    </source>
</reference>
<evidence type="ECO:0000259" key="1">
    <source>
        <dbReference type="Pfam" id="PF12417"/>
    </source>
</evidence>
<dbReference type="Pfam" id="PF12417">
    <property type="entry name" value="DUF3669"/>
    <property type="match status" value="1"/>
</dbReference>
<dbReference type="OrthoDB" id="2993351at2759"/>
<organism evidence="2 3">
    <name type="scientific">Ophiostoma piceae (strain UAMH 11346)</name>
    <name type="common">Sap stain fungus</name>
    <dbReference type="NCBI Taxonomy" id="1262450"/>
    <lineage>
        <taxon>Eukaryota</taxon>
        <taxon>Fungi</taxon>
        <taxon>Dikarya</taxon>
        <taxon>Ascomycota</taxon>
        <taxon>Pezizomycotina</taxon>
        <taxon>Sordariomycetes</taxon>
        <taxon>Sordariomycetidae</taxon>
        <taxon>Ophiostomatales</taxon>
        <taxon>Ophiostomataceae</taxon>
        <taxon>Ophiostoma</taxon>
    </lineage>
</organism>
<keyword evidence="3" id="KW-1185">Reference proteome</keyword>
<dbReference type="PANTHER" id="PTHR40780:SF2">
    <property type="entry name" value="DUF3669 DOMAIN-CONTAINING PROTEIN"/>
    <property type="match status" value="1"/>
</dbReference>
<dbReference type="EMBL" id="KE148155">
    <property type="protein sequence ID" value="EPE05842.1"/>
    <property type="molecule type" value="Genomic_DNA"/>
</dbReference>
<dbReference type="HOGENOM" id="CLU_039531_0_0_1"/>
<accession>S3BZ92</accession>
<gene>
    <name evidence="2" type="ORF">F503_08373</name>
</gene>
<sequence length="387" mass="42856">MSRRRFISTSEDYYEPPTDDTLEGDIDNHFRLLSLLDSPATIHTNQPPAPPLSELARILTANSIVSTSSSFSAQQNKARGKAASNNPVRKIGAGACGAVFSQDGHPLAYKVGKTGASDDDALWTDFSMHQRIIEALKNSDCDIEIPECHFFVGHADSEWWDAHPSLVAAAAPVCNLPARVLVSERILPLPAPVRSALINSFCKDTLRDAAAADPSNKDCLVRVYLGSTSGRTTSFFSLRNFKLHLNQMIEMGLDCEALAVSMGTTLGLIHWKAKTDARDIEFALGSSATRISGNDNFERRQTRLFVLDFNQVRDITMDDAGVELAVQAFSINDPYYPRPHGCTRVEKELWNSFVRSYLDSSNKVLDEEYRILPRKFLAGLIKKYKPA</sequence>
<dbReference type="VEuPathDB" id="FungiDB:F503_08373"/>
<evidence type="ECO:0000313" key="2">
    <source>
        <dbReference type="EMBL" id="EPE05842.1"/>
    </source>
</evidence>
<protein>
    <submittedName>
        <fullName evidence="2">Exodeoxyribonuclease iii xth</fullName>
    </submittedName>
</protein>
<evidence type="ECO:0000313" key="3">
    <source>
        <dbReference type="Proteomes" id="UP000016923"/>
    </source>
</evidence>
<dbReference type="OMA" id="MAIMHWA"/>
<dbReference type="eggNOG" id="ENOG502S9QG">
    <property type="taxonomic scope" value="Eukaryota"/>
</dbReference>
<dbReference type="Proteomes" id="UP000016923">
    <property type="component" value="Unassembled WGS sequence"/>
</dbReference>
<name>S3BZ92_OPHP1</name>